<accession>A0ABX2L1M8</accession>
<evidence type="ECO:0000313" key="2">
    <source>
        <dbReference type="Proteomes" id="UP000639419"/>
    </source>
</evidence>
<dbReference type="RefSeq" id="WP_174440592.1">
    <property type="nucleotide sequence ID" value="NZ_WHOR01000203.1"/>
</dbReference>
<feature type="non-terminal residue" evidence="1">
    <location>
        <position position="1"/>
    </location>
</feature>
<comment type="caution">
    <text evidence="1">The sequence shown here is derived from an EMBL/GenBank/DDBJ whole genome shotgun (WGS) entry which is preliminary data.</text>
</comment>
<dbReference type="InterPro" id="IPR010349">
    <property type="entry name" value="Asparaginase_II"/>
</dbReference>
<sequence>EGVGCAVLPKQGLGIALKIDDGTPRAREVALAALIRATKVLSDEQWRRAGQLINQPVTNRNGLEVGVVRPAEG</sequence>
<gene>
    <name evidence="1" type="ORF">GBZ26_21510</name>
</gene>
<dbReference type="Pfam" id="PF06089">
    <property type="entry name" value="Asparaginase_II"/>
    <property type="match status" value="1"/>
</dbReference>
<evidence type="ECO:0000313" key="1">
    <source>
        <dbReference type="EMBL" id="NUB21753.1"/>
    </source>
</evidence>
<proteinExistence type="predicted"/>
<protein>
    <submittedName>
        <fullName evidence="1">Asparaginase</fullName>
    </submittedName>
</protein>
<dbReference type="EMBL" id="WHOR01000203">
    <property type="protein sequence ID" value="NUB21753.1"/>
    <property type="molecule type" value="Genomic_DNA"/>
</dbReference>
<name>A0ABX2L1M8_9PROT</name>
<keyword evidence="2" id="KW-1185">Reference proteome</keyword>
<reference evidence="1 2" key="1">
    <citation type="submission" date="2019-10" db="EMBL/GenBank/DDBJ databases">
        <title>Genome sequence of Azospirillum formosense CC-Nfb-7.</title>
        <authorList>
            <person name="Ambrosini A."/>
            <person name="Sant'Anna F.H."/>
            <person name="Cassan F.D."/>
            <person name="Souza E.M."/>
            <person name="Passaglia L.M.P."/>
        </authorList>
    </citation>
    <scope>NUCLEOTIDE SEQUENCE [LARGE SCALE GENOMIC DNA]</scope>
    <source>
        <strain evidence="1 2">CC-NFb-7</strain>
    </source>
</reference>
<organism evidence="1 2">
    <name type="scientific">Azospirillum formosense</name>
    <dbReference type="NCBI Taxonomy" id="861533"/>
    <lineage>
        <taxon>Bacteria</taxon>
        <taxon>Pseudomonadati</taxon>
        <taxon>Pseudomonadota</taxon>
        <taxon>Alphaproteobacteria</taxon>
        <taxon>Rhodospirillales</taxon>
        <taxon>Azospirillaceae</taxon>
        <taxon>Azospirillum</taxon>
    </lineage>
</organism>
<dbReference type="Proteomes" id="UP000639419">
    <property type="component" value="Unassembled WGS sequence"/>
</dbReference>